<comment type="subunit">
    <text evidence="2">Homodimer.</text>
</comment>
<evidence type="ECO:0000313" key="4">
    <source>
        <dbReference type="Proteomes" id="UP001597267"/>
    </source>
</evidence>
<dbReference type="Pfam" id="PF05389">
    <property type="entry name" value="MecA"/>
    <property type="match status" value="1"/>
</dbReference>
<dbReference type="PIRSF" id="PIRSF029008">
    <property type="entry name" value="MecA"/>
    <property type="match status" value="1"/>
</dbReference>
<dbReference type="RefSeq" id="WP_125712108.1">
    <property type="nucleotide sequence ID" value="NZ_JBHTOP010000026.1"/>
</dbReference>
<dbReference type="EMBL" id="JBHTOP010000026">
    <property type="protein sequence ID" value="MFD1672464.1"/>
    <property type="molecule type" value="Genomic_DNA"/>
</dbReference>
<keyword evidence="4" id="KW-1185">Reference proteome</keyword>
<protein>
    <recommendedName>
        <fullName evidence="2">Adapter protein MecA</fullName>
    </recommendedName>
</protein>
<gene>
    <name evidence="2" type="primary">mecA</name>
    <name evidence="3" type="ORF">ACFQ5M_10165</name>
</gene>
<evidence type="ECO:0000313" key="3">
    <source>
        <dbReference type="EMBL" id="MFD1672464.1"/>
    </source>
</evidence>
<dbReference type="HAMAP" id="MF_01124">
    <property type="entry name" value="MecA"/>
    <property type="match status" value="1"/>
</dbReference>
<dbReference type="Proteomes" id="UP001597267">
    <property type="component" value="Unassembled WGS sequence"/>
</dbReference>
<comment type="caution">
    <text evidence="3">The sequence shown here is derived from an EMBL/GenBank/DDBJ whole genome shotgun (WGS) entry which is preliminary data.</text>
</comment>
<dbReference type="InterPro" id="IPR038471">
    <property type="entry name" value="MecA_C_sf"/>
</dbReference>
<proteinExistence type="inferred from homology"/>
<evidence type="ECO:0000256" key="2">
    <source>
        <dbReference type="HAMAP-Rule" id="MF_01124"/>
    </source>
</evidence>
<comment type="domain">
    <text evidence="2">The N-terminal domain probably binds unfolded/aggregated proteins; the C-terminal domain interacts with ClpC.</text>
</comment>
<comment type="similarity">
    <text evidence="1 2">Belongs to the MecA family.</text>
</comment>
<evidence type="ECO:0000256" key="1">
    <source>
        <dbReference type="ARBA" id="ARBA00005397"/>
    </source>
</evidence>
<accession>A0ABW4J7X2</accession>
<reference evidence="4" key="1">
    <citation type="journal article" date="2019" name="Int. J. Syst. Evol. Microbiol.">
        <title>The Global Catalogue of Microorganisms (GCM) 10K type strain sequencing project: providing services to taxonomists for standard genome sequencing and annotation.</title>
        <authorList>
            <consortium name="The Broad Institute Genomics Platform"/>
            <consortium name="The Broad Institute Genome Sequencing Center for Infectious Disease"/>
            <person name="Wu L."/>
            <person name="Ma J."/>
        </authorList>
    </citation>
    <scope>NUCLEOTIDE SEQUENCE [LARGE SCALE GENOMIC DNA]</scope>
    <source>
        <strain evidence="4">CCM 8896</strain>
    </source>
</reference>
<dbReference type="PANTHER" id="PTHR39161:SF1">
    <property type="entry name" value="ADAPTER PROTEIN MECA 1"/>
    <property type="match status" value="1"/>
</dbReference>
<dbReference type="Gene3D" id="3.30.70.1950">
    <property type="match status" value="1"/>
</dbReference>
<dbReference type="InterPro" id="IPR008681">
    <property type="entry name" value="Neg-reg_MecA"/>
</dbReference>
<dbReference type="PANTHER" id="PTHR39161">
    <property type="entry name" value="ADAPTER PROTEIN MECA"/>
    <property type="match status" value="1"/>
</dbReference>
<organism evidence="3 4">
    <name type="scientific">Agrilactobacillus yilanensis</name>
    <dbReference type="NCBI Taxonomy" id="2485997"/>
    <lineage>
        <taxon>Bacteria</taxon>
        <taxon>Bacillati</taxon>
        <taxon>Bacillota</taxon>
        <taxon>Bacilli</taxon>
        <taxon>Lactobacillales</taxon>
        <taxon>Lactobacillaceae</taxon>
        <taxon>Agrilactobacillus</taxon>
    </lineage>
</organism>
<name>A0ABW4J7X2_9LACO</name>
<comment type="function">
    <text evidence="2">Enables the recognition and targeting of unfolded and aggregated proteins to the ClpC protease or to other proteins involved in proteolysis.</text>
</comment>
<sequence>MEMERINENTIRVILGNQDLEERGITVLDLLGNHKQIESFFYSILEEVDKDHSFASNDAVTFQVMPNKKGLELLISKGSPDRNSDDSDTFNLDESDFDDVQEDVSDFIKKQLRQSDDEGVHDTDFDNVKPKKHTALKGFTADSGPDREEVVLEFNDFEDVISAADALQLGDHTVSNLYQYKQKYYLELVVYTDDLEDISFADALAIAFEYGSRTRVTPEVLSEYGKTLMIETALEQIKHYFG</sequence>